<dbReference type="Gene3D" id="3.40.50.1360">
    <property type="match status" value="1"/>
</dbReference>
<evidence type="ECO:0000313" key="7">
    <source>
        <dbReference type="Proteomes" id="UP001454086"/>
    </source>
</evidence>
<organism evidence="6 7">
    <name type="scientific">Enterocloster hominis</name>
    <name type="common">ex Hitch et al. 2024</name>
    <dbReference type="NCBI Taxonomy" id="1917870"/>
    <lineage>
        <taxon>Bacteria</taxon>
        <taxon>Bacillati</taxon>
        <taxon>Bacillota</taxon>
        <taxon>Clostridia</taxon>
        <taxon>Lachnospirales</taxon>
        <taxon>Lachnospiraceae</taxon>
        <taxon>Enterocloster</taxon>
    </lineage>
</organism>
<protein>
    <submittedName>
        <fullName evidence="6">Sugar-binding domain-containing protein</fullName>
    </submittedName>
</protein>
<keyword evidence="2" id="KW-0805">Transcription regulation</keyword>
<dbReference type="InterPro" id="IPR037171">
    <property type="entry name" value="NagB/RpiA_transferase-like"/>
</dbReference>
<keyword evidence="4" id="KW-0804">Transcription</keyword>
<dbReference type="EMBL" id="JBBMFM010000155">
    <property type="protein sequence ID" value="MEQ2428152.1"/>
    <property type="molecule type" value="Genomic_DNA"/>
</dbReference>
<dbReference type="PANTHER" id="PTHR34294">
    <property type="entry name" value="TRANSCRIPTIONAL REGULATOR-RELATED"/>
    <property type="match status" value="1"/>
</dbReference>
<evidence type="ECO:0000256" key="3">
    <source>
        <dbReference type="ARBA" id="ARBA00023125"/>
    </source>
</evidence>
<evidence type="ECO:0000256" key="2">
    <source>
        <dbReference type="ARBA" id="ARBA00023015"/>
    </source>
</evidence>
<dbReference type="SUPFAM" id="SSF88659">
    <property type="entry name" value="Sigma3 and sigma4 domains of RNA polymerase sigma factors"/>
    <property type="match status" value="1"/>
</dbReference>
<comment type="caution">
    <text evidence="6">The sequence shown here is derived from an EMBL/GenBank/DDBJ whole genome shotgun (WGS) entry which is preliminary data.</text>
</comment>
<dbReference type="RefSeq" id="WP_349118665.1">
    <property type="nucleotide sequence ID" value="NZ_JBBMFM010000155.1"/>
</dbReference>
<dbReference type="Pfam" id="PF04198">
    <property type="entry name" value="Sugar-bind"/>
    <property type="match status" value="1"/>
</dbReference>
<sequence length="312" mass="35283">MNILEDTMLVYRIAKNYYIDGYGQKEIAKMTGISRPQISRLIKRGQEMGIVKIEVSLPETIEVKELEMELASCLGAGSSIIIPSDRTADIDNFFPLAAGRVEECLQGHHYIGIGWGHSLYEISRNLSFQENHTELVFYPLIGCSGSINPYLQVGSIVDRFAERYRAKARYLNLPVYLRESNISRDEVGKWQAFQKRWERLDAAVIGIGTLGMKDPIYIDEVSKDPYLIKWKKDIEGDVLAYMMLKDGSILHIPGYQHIACPIDTLKKIPRVIAVAKGVNKAEAIYRAAANKYFSTLITDENTAKEIIRLSSK</sequence>
<keyword evidence="3" id="KW-0238">DNA-binding</keyword>
<comment type="similarity">
    <text evidence="1">Belongs to the SorC transcriptional regulatory family.</text>
</comment>
<accession>A0ABV1DCP2</accession>
<evidence type="ECO:0000313" key="6">
    <source>
        <dbReference type="EMBL" id="MEQ2428152.1"/>
    </source>
</evidence>
<proteinExistence type="inferred from homology"/>
<evidence type="ECO:0000256" key="4">
    <source>
        <dbReference type="ARBA" id="ARBA00023163"/>
    </source>
</evidence>
<name>A0ABV1DCP2_9FIRM</name>
<reference evidence="6 7" key="1">
    <citation type="submission" date="2024-03" db="EMBL/GenBank/DDBJ databases">
        <title>Human intestinal bacterial collection.</title>
        <authorList>
            <person name="Pauvert C."/>
            <person name="Hitch T.C.A."/>
            <person name="Clavel T."/>
        </authorList>
    </citation>
    <scope>NUCLEOTIDE SEQUENCE [LARGE SCALE GENOMIC DNA]</scope>
    <source>
        <strain evidence="6 7">CLA-SR-H021</strain>
    </source>
</reference>
<dbReference type="SUPFAM" id="SSF100950">
    <property type="entry name" value="NagB/RpiA/CoA transferase-like"/>
    <property type="match status" value="1"/>
</dbReference>
<dbReference type="PANTHER" id="PTHR34294:SF1">
    <property type="entry name" value="TRANSCRIPTIONAL REGULATOR LSRR"/>
    <property type="match status" value="1"/>
</dbReference>
<evidence type="ECO:0000259" key="5">
    <source>
        <dbReference type="Pfam" id="PF04198"/>
    </source>
</evidence>
<dbReference type="Proteomes" id="UP001454086">
    <property type="component" value="Unassembled WGS sequence"/>
</dbReference>
<dbReference type="Gene3D" id="1.10.10.60">
    <property type="entry name" value="Homeodomain-like"/>
    <property type="match status" value="1"/>
</dbReference>
<evidence type="ECO:0000256" key="1">
    <source>
        <dbReference type="ARBA" id="ARBA00010466"/>
    </source>
</evidence>
<feature type="domain" description="Sugar-binding" evidence="5">
    <location>
        <begin position="63"/>
        <end position="307"/>
    </location>
</feature>
<dbReference type="InterPro" id="IPR013324">
    <property type="entry name" value="RNA_pol_sigma_r3/r4-like"/>
</dbReference>
<keyword evidence="7" id="KW-1185">Reference proteome</keyword>
<dbReference type="InterPro" id="IPR051054">
    <property type="entry name" value="SorC_transcr_regulators"/>
</dbReference>
<gene>
    <name evidence="6" type="ORF">WMQ36_24635</name>
</gene>
<dbReference type="InterPro" id="IPR007324">
    <property type="entry name" value="Sugar-bd_dom_put"/>
</dbReference>